<dbReference type="InterPro" id="IPR029000">
    <property type="entry name" value="Cyclophilin-like_dom_sf"/>
</dbReference>
<feature type="domain" description="PPIase cyclophilin-type" evidence="1">
    <location>
        <begin position="262"/>
        <end position="385"/>
    </location>
</feature>
<sequence length="408" mass="46693">MFIRGDVPRNSGGKIPQVPSSMTSYVAAVKRGPYTMTNPVYQSHNPNLVGLDGQVEEPRPKPTFNVQKQALVNNYRHHQRLIPVPTSRRNLPHTRSHMVMNEQRELYRQHRDRMSHIKGKVNTHLPPPKVQIEGNGMELSYMEMLTALYKKSNNTLRTFTKSPERLAAGRWRNANLAREKERRQLEKNEVFHKGGGLFDPQLGQSKRYKPKSSGSFSCEIPLHVINRYERLMDAQCDVGILCKLLRPQIYLDIAVPEARIQGRLAIQLFTEACPQVVLEFMRICTQNRKRSIVFSRALAPVWMEGRLSMDPQRNTEPTNIEHDFEVLNHGVDAGILSFPSRYVRGNARTAVNFTISFKPLSILNGRRIAFGKVRKGMQLLERIQEAIGHLPMSHNMIELKECGVLESS</sequence>
<comment type="caution">
    <text evidence="2">The sequence shown here is derived from an EMBL/GenBank/DDBJ whole genome shotgun (WGS) entry which is preliminary data.</text>
</comment>
<name>A0A9P9YN70_9MUSC</name>
<organism evidence="2 3">
    <name type="scientific">Drosophila gunungcola</name>
    <name type="common">fruit fly</name>
    <dbReference type="NCBI Taxonomy" id="103775"/>
    <lineage>
        <taxon>Eukaryota</taxon>
        <taxon>Metazoa</taxon>
        <taxon>Ecdysozoa</taxon>
        <taxon>Arthropoda</taxon>
        <taxon>Hexapoda</taxon>
        <taxon>Insecta</taxon>
        <taxon>Pterygota</taxon>
        <taxon>Neoptera</taxon>
        <taxon>Endopterygota</taxon>
        <taxon>Diptera</taxon>
        <taxon>Brachycera</taxon>
        <taxon>Muscomorpha</taxon>
        <taxon>Ephydroidea</taxon>
        <taxon>Drosophilidae</taxon>
        <taxon>Drosophila</taxon>
        <taxon>Sophophora</taxon>
    </lineage>
</organism>
<reference evidence="2" key="1">
    <citation type="journal article" date="2023" name="Genome Biol. Evol.">
        <title>Long-read-based Genome Assembly of Drosophila gunungcola Reveals Fewer Chemosensory Genes in Flower-breeding Species.</title>
        <authorList>
            <person name="Negi A."/>
            <person name="Liao B.Y."/>
            <person name="Yeh S.D."/>
        </authorList>
    </citation>
    <scope>NUCLEOTIDE SEQUENCE</scope>
    <source>
        <strain evidence="2">Sukarami</strain>
    </source>
</reference>
<evidence type="ECO:0000313" key="3">
    <source>
        <dbReference type="Proteomes" id="UP001059596"/>
    </source>
</evidence>
<dbReference type="Gene3D" id="2.40.100.10">
    <property type="entry name" value="Cyclophilin-like"/>
    <property type="match status" value="1"/>
</dbReference>
<dbReference type="GO" id="GO:0003755">
    <property type="term" value="F:peptidyl-prolyl cis-trans isomerase activity"/>
    <property type="evidence" value="ECO:0007669"/>
    <property type="project" value="InterPro"/>
</dbReference>
<gene>
    <name evidence="2" type="ORF">M5D96_006953</name>
</gene>
<dbReference type="PROSITE" id="PS50072">
    <property type="entry name" value="CSA_PPIASE_2"/>
    <property type="match status" value="1"/>
</dbReference>
<dbReference type="OrthoDB" id="193499at2759"/>
<dbReference type="AlphaFoldDB" id="A0A9P9YN70"/>
<evidence type="ECO:0000259" key="1">
    <source>
        <dbReference type="PROSITE" id="PS50072"/>
    </source>
</evidence>
<keyword evidence="3" id="KW-1185">Reference proteome</keyword>
<dbReference type="SUPFAM" id="SSF50891">
    <property type="entry name" value="Cyclophilin-like"/>
    <property type="match status" value="1"/>
</dbReference>
<dbReference type="InterPro" id="IPR002130">
    <property type="entry name" value="Cyclophilin-type_PPIase_dom"/>
</dbReference>
<dbReference type="Proteomes" id="UP001059596">
    <property type="component" value="Unassembled WGS sequence"/>
</dbReference>
<protein>
    <recommendedName>
        <fullName evidence="1">PPIase cyclophilin-type domain-containing protein</fullName>
    </recommendedName>
</protein>
<dbReference type="EMBL" id="JAMKOV010000005">
    <property type="protein sequence ID" value="KAI8039539.1"/>
    <property type="molecule type" value="Genomic_DNA"/>
</dbReference>
<dbReference type="Pfam" id="PF00160">
    <property type="entry name" value="Pro_isomerase"/>
    <property type="match status" value="1"/>
</dbReference>
<proteinExistence type="predicted"/>
<accession>A0A9P9YN70</accession>
<evidence type="ECO:0000313" key="2">
    <source>
        <dbReference type="EMBL" id="KAI8039539.1"/>
    </source>
</evidence>